<dbReference type="InterPro" id="IPR012337">
    <property type="entry name" value="RNaseH-like_sf"/>
</dbReference>
<keyword evidence="2" id="KW-1185">Reference proteome</keyword>
<comment type="caution">
    <text evidence="1">The sequence shown here is derived from an EMBL/GenBank/DDBJ whole genome shotgun (WGS) entry which is preliminary data.</text>
</comment>
<protein>
    <recommendedName>
        <fullName evidence="3">Piwi domain-containing protein</fullName>
    </recommendedName>
</protein>
<gene>
    <name evidence="1" type="ORF">DUE52_16345</name>
</gene>
<dbReference type="SUPFAM" id="SSF53098">
    <property type="entry name" value="Ribonuclease H-like"/>
    <property type="match status" value="1"/>
</dbReference>
<dbReference type="GO" id="GO:0003676">
    <property type="term" value="F:nucleic acid binding"/>
    <property type="evidence" value="ECO:0007669"/>
    <property type="project" value="InterPro"/>
</dbReference>
<evidence type="ECO:0008006" key="3">
    <source>
        <dbReference type="Google" id="ProtNLM"/>
    </source>
</evidence>
<proteinExistence type="predicted"/>
<dbReference type="OrthoDB" id="530017at2"/>
<organism evidence="1 2">
    <name type="scientific">Larkinella punicea</name>
    <dbReference type="NCBI Taxonomy" id="2315727"/>
    <lineage>
        <taxon>Bacteria</taxon>
        <taxon>Pseudomonadati</taxon>
        <taxon>Bacteroidota</taxon>
        <taxon>Cytophagia</taxon>
        <taxon>Cytophagales</taxon>
        <taxon>Spirosomataceae</taxon>
        <taxon>Larkinella</taxon>
    </lineage>
</organism>
<dbReference type="Proteomes" id="UP000253383">
    <property type="component" value="Unassembled WGS sequence"/>
</dbReference>
<dbReference type="RefSeq" id="WP_114407107.1">
    <property type="nucleotide sequence ID" value="NZ_QOWE01000013.1"/>
</dbReference>
<name>A0A368JQ74_9BACT</name>
<dbReference type="Gene3D" id="3.30.420.10">
    <property type="entry name" value="Ribonuclease H-like superfamily/Ribonuclease H"/>
    <property type="match status" value="1"/>
</dbReference>
<dbReference type="InterPro" id="IPR036397">
    <property type="entry name" value="RNaseH_sf"/>
</dbReference>
<dbReference type="Gene3D" id="3.40.50.2300">
    <property type="match status" value="1"/>
</dbReference>
<reference evidence="1 2" key="1">
    <citation type="submission" date="2018-07" db="EMBL/GenBank/DDBJ databases">
        <title>Genome analysis of Larkinella rosea.</title>
        <authorList>
            <person name="Zhou Z."/>
            <person name="Wang G."/>
        </authorList>
    </citation>
    <scope>NUCLEOTIDE SEQUENCE [LARGE SCALE GENOMIC DNA]</scope>
    <source>
        <strain evidence="2">zzj9</strain>
    </source>
</reference>
<evidence type="ECO:0000313" key="1">
    <source>
        <dbReference type="EMBL" id="RCR68331.1"/>
    </source>
</evidence>
<accession>A0A368JQ74</accession>
<sequence>MREFPGNSTITEPKLLFSAQNPGAVSIHPLEGLLSFGPFSQNLGGHEFLETIRIVAIYPEGYYSIIKNLVTELNSSQQPVERKNYLKSYPGFKSVFKKSLELLDEQSCVSLPVDLIKSSHLPHVQLSEAIVKAIRQINKIVIEFDVLYIYLPELWNSGFQNAEEGFDLHDYLKAVTASFRIPTQIIRESSAIKYKCRCSVAWRLSIATYVKSGGIPWRLSTYDEETAVIGLSYALKVDATTDKPQYLTCCSQVFDSDGTGLEFIAYQADEYTTQGENPFLSRYEMRRVMQRSLQLYLNRHPGRTLKRIIIHKTTPFKADEIEGCFDAFPNTQVELLQVKQSTPWKAIKFDYPKRVSNFPVNRGTFLQIASNEILLWTQGLMQLDNRSYYKEAKGIPSPLHIVQFAGSDSWYEHCNIILGLTKMNWNHDAIYDRLPVTLGYATTLASTLKSLPKFGNRPYEFKFFM</sequence>
<evidence type="ECO:0000313" key="2">
    <source>
        <dbReference type="Proteomes" id="UP000253383"/>
    </source>
</evidence>
<dbReference type="CDD" id="cd04659">
    <property type="entry name" value="Piwi_piwi-like_ProArk"/>
    <property type="match status" value="1"/>
</dbReference>
<dbReference type="AlphaFoldDB" id="A0A368JQ74"/>
<dbReference type="EMBL" id="QOWE01000013">
    <property type="protein sequence ID" value="RCR68331.1"/>
    <property type="molecule type" value="Genomic_DNA"/>
</dbReference>